<evidence type="ECO:0000313" key="3">
    <source>
        <dbReference type="Proteomes" id="UP000187181"/>
    </source>
</evidence>
<dbReference type="RefSeq" id="WP_076666935.1">
    <property type="nucleotide sequence ID" value="NZ_FTPP01000001.1"/>
</dbReference>
<feature type="chain" id="PRO_5010312807" description="YD repeat-containing protein" evidence="1">
    <location>
        <begin position="20"/>
        <end position="295"/>
    </location>
</feature>
<dbReference type="Proteomes" id="UP000187181">
    <property type="component" value="Unassembled WGS sequence"/>
</dbReference>
<gene>
    <name evidence="2" type="ORF">SAMN05444128_1408</name>
</gene>
<proteinExistence type="predicted"/>
<keyword evidence="3" id="KW-1185">Reference proteome</keyword>
<evidence type="ECO:0000313" key="2">
    <source>
        <dbReference type="EMBL" id="SIT84495.1"/>
    </source>
</evidence>
<organism evidence="2 3">
    <name type="scientific">Pontibacter indicus</name>
    <dbReference type="NCBI Taxonomy" id="1317125"/>
    <lineage>
        <taxon>Bacteria</taxon>
        <taxon>Pseudomonadati</taxon>
        <taxon>Bacteroidota</taxon>
        <taxon>Cytophagia</taxon>
        <taxon>Cytophagales</taxon>
        <taxon>Hymenobacteraceae</taxon>
        <taxon>Pontibacter</taxon>
    </lineage>
</organism>
<dbReference type="Gene3D" id="2.180.10.10">
    <property type="entry name" value="RHS repeat-associated core"/>
    <property type="match status" value="1"/>
</dbReference>
<name>A0A1R3X1I0_9BACT</name>
<sequence length="295" mass="33849">MKSNLCVLLILCLFLGACDKDPHVEEETAATDCLVQQVIRYHTSQQSGQPLGRTKHVFSYDNQHRVTQMVSTSMESSTADYEAITTYRYDSKGRVAEIKLTSTYDGPGNETIISFEYNEQGQLVLRRHFSAIVNCPTIEVIRVEYTYGAANEPDSAAFYSMRPWKGPELFHNLSYKYTYANGVMTRVKTYPIDPEFQFLPYEDDIRYDKGKAPFSASPAQLALMLEYDVDILALNLPQLHNITSVTRWSEDGQLHRAYDLQYTFSDKGYPLTVRQKYSQGSYVEDNFEYTYTCSK</sequence>
<feature type="signal peptide" evidence="1">
    <location>
        <begin position="1"/>
        <end position="19"/>
    </location>
</feature>
<evidence type="ECO:0008006" key="4">
    <source>
        <dbReference type="Google" id="ProtNLM"/>
    </source>
</evidence>
<dbReference type="EMBL" id="FTPP01000001">
    <property type="protein sequence ID" value="SIT84495.1"/>
    <property type="molecule type" value="Genomic_DNA"/>
</dbReference>
<dbReference type="AlphaFoldDB" id="A0A1R3X1I0"/>
<reference evidence="3" key="1">
    <citation type="submission" date="2017-01" db="EMBL/GenBank/DDBJ databases">
        <authorList>
            <person name="Varghese N."/>
            <person name="Submissions S."/>
        </authorList>
    </citation>
    <scope>NUCLEOTIDE SEQUENCE [LARGE SCALE GENOMIC DNA]</scope>
    <source>
        <strain evidence="3">LP100</strain>
    </source>
</reference>
<dbReference type="STRING" id="1317125.SAMN05444128_1408"/>
<dbReference type="OrthoDB" id="848853at2"/>
<accession>A0A1R3X1I0</accession>
<dbReference type="PROSITE" id="PS51257">
    <property type="entry name" value="PROKAR_LIPOPROTEIN"/>
    <property type="match status" value="1"/>
</dbReference>
<evidence type="ECO:0000256" key="1">
    <source>
        <dbReference type="SAM" id="SignalP"/>
    </source>
</evidence>
<keyword evidence="1" id="KW-0732">Signal</keyword>
<protein>
    <recommendedName>
        <fullName evidence="4">YD repeat-containing protein</fullName>
    </recommendedName>
</protein>